<proteinExistence type="predicted"/>
<organism evidence="1 2">
    <name type="scientific">Gigaspora rosea</name>
    <dbReference type="NCBI Taxonomy" id="44941"/>
    <lineage>
        <taxon>Eukaryota</taxon>
        <taxon>Fungi</taxon>
        <taxon>Fungi incertae sedis</taxon>
        <taxon>Mucoromycota</taxon>
        <taxon>Glomeromycotina</taxon>
        <taxon>Glomeromycetes</taxon>
        <taxon>Diversisporales</taxon>
        <taxon>Gigasporaceae</taxon>
        <taxon>Gigaspora</taxon>
    </lineage>
</organism>
<dbReference type="OrthoDB" id="120976at2759"/>
<sequence>MNTLGSKEGKALADTLRKNTTLTFLNLIDVLCKNITLTSLNLSENNLGSEGGTALNNARIQH</sequence>
<evidence type="ECO:0000313" key="1">
    <source>
        <dbReference type="EMBL" id="RIB22594.1"/>
    </source>
</evidence>
<dbReference type="SUPFAM" id="SSF52047">
    <property type="entry name" value="RNI-like"/>
    <property type="match status" value="1"/>
</dbReference>
<keyword evidence="2" id="KW-1185">Reference proteome</keyword>
<dbReference type="EMBL" id="QKWP01000302">
    <property type="protein sequence ID" value="RIB22594.1"/>
    <property type="molecule type" value="Genomic_DNA"/>
</dbReference>
<dbReference type="InterPro" id="IPR001611">
    <property type="entry name" value="Leu-rich_rpt"/>
</dbReference>
<dbReference type="Gene3D" id="3.80.10.10">
    <property type="entry name" value="Ribonuclease Inhibitor"/>
    <property type="match status" value="1"/>
</dbReference>
<evidence type="ECO:0000313" key="2">
    <source>
        <dbReference type="Proteomes" id="UP000266673"/>
    </source>
</evidence>
<dbReference type="Proteomes" id="UP000266673">
    <property type="component" value="Unassembled WGS sequence"/>
</dbReference>
<protein>
    <submittedName>
        <fullName evidence="1">Uncharacterized protein</fullName>
    </submittedName>
</protein>
<accession>A0A397VJG4</accession>
<reference evidence="1 2" key="1">
    <citation type="submission" date="2018-06" db="EMBL/GenBank/DDBJ databases">
        <title>Comparative genomics reveals the genomic features of Rhizophagus irregularis, R. cerebriforme, R. diaphanum and Gigaspora rosea, and their symbiotic lifestyle signature.</title>
        <authorList>
            <person name="Morin E."/>
            <person name="San Clemente H."/>
            <person name="Chen E.C.H."/>
            <person name="De La Providencia I."/>
            <person name="Hainaut M."/>
            <person name="Kuo A."/>
            <person name="Kohler A."/>
            <person name="Murat C."/>
            <person name="Tang N."/>
            <person name="Roy S."/>
            <person name="Loubradou J."/>
            <person name="Henrissat B."/>
            <person name="Grigoriev I.V."/>
            <person name="Corradi N."/>
            <person name="Roux C."/>
            <person name="Martin F.M."/>
        </authorList>
    </citation>
    <scope>NUCLEOTIDE SEQUENCE [LARGE SCALE GENOMIC DNA]</scope>
    <source>
        <strain evidence="1 2">DAOM 194757</strain>
    </source>
</reference>
<comment type="caution">
    <text evidence="1">The sequence shown here is derived from an EMBL/GenBank/DDBJ whole genome shotgun (WGS) entry which is preliminary data.</text>
</comment>
<dbReference type="AlphaFoldDB" id="A0A397VJG4"/>
<dbReference type="Pfam" id="PF13516">
    <property type="entry name" value="LRR_6"/>
    <property type="match status" value="1"/>
</dbReference>
<dbReference type="InterPro" id="IPR032675">
    <property type="entry name" value="LRR_dom_sf"/>
</dbReference>
<name>A0A397VJG4_9GLOM</name>
<gene>
    <name evidence="1" type="ORF">C2G38_2173599</name>
</gene>